<evidence type="ECO:0000313" key="4">
    <source>
        <dbReference type="Proteomes" id="UP000220340"/>
    </source>
</evidence>
<evidence type="ECO:0000256" key="1">
    <source>
        <dbReference type="SAM" id="MobiDB-lite"/>
    </source>
</evidence>
<dbReference type="InterPro" id="IPR001932">
    <property type="entry name" value="PPM-type_phosphatase-like_dom"/>
</dbReference>
<evidence type="ECO:0000259" key="2">
    <source>
        <dbReference type="Pfam" id="PF13672"/>
    </source>
</evidence>
<dbReference type="InterPro" id="IPR036457">
    <property type="entry name" value="PPM-type-like_dom_sf"/>
</dbReference>
<accession>A0A2A7NXY2</accession>
<dbReference type="Pfam" id="PF13672">
    <property type="entry name" value="PP2C_2"/>
    <property type="match status" value="1"/>
</dbReference>
<sequence>MSARADKDRPGSWEWAVCGASVTGDMHRRRGLDCDDAYGYGVAGGLVVAAVADGAGSVSGTSAWGSYTACQSVVRNALHSQFRRDFATDPGGHRAQMRWLFERALQHVRRRADAMQLELPMLATTLSVVVADRRGAVLGQIGDGVIAVETESGISTRLIETKDEYANTTWFLQSDRAFDVSFRSETQPGVSAFALSTDGMSYKITDITTGGAYEPFFRGSWEHVRAGTSSAHFAALLRGITDDQTGDDKTMVLSALRWEDDDFHPSARPVRTTIVGSPPPATVRARHPQVGGHV</sequence>
<dbReference type="Proteomes" id="UP000220340">
    <property type="component" value="Unassembled WGS sequence"/>
</dbReference>
<proteinExistence type="predicted"/>
<comment type="caution">
    <text evidence="3">The sequence shown here is derived from an EMBL/GenBank/DDBJ whole genome shotgun (WGS) entry which is preliminary data.</text>
</comment>
<keyword evidence="4" id="KW-1185">Reference proteome</keyword>
<organism evidence="3 4">
    <name type="scientific">Mycolicibacterium diernhoferi</name>
    <dbReference type="NCBI Taxonomy" id="1801"/>
    <lineage>
        <taxon>Bacteria</taxon>
        <taxon>Bacillati</taxon>
        <taxon>Actinomycetota</taxon>
        <taxon>Actinomycetes</taxon>
        <taxon>Mycobacteriales</taxon>
        <taxon>Mycobacteriaceae</taxon>
        <taxon>Mycolicibacterium</taxon>
    </lineage>
</organism>
<gene>
    <name evidence="3" type="ORF">CRI78_06460</name>
</gene>
<dbReference type="OrthoDB" id="4621154at2"/>
<dbReference type="EMBL" id="PDCR01000007">
    <property type="protein sequence ID" value="PEG55217.1"/>
    <property type="molecule type" value="Genomic_DNA"/>
</dbReference>
<dbReference type="AlphaFoldDB" id="A0A2A7NXY2"/>
<dbReference type="SUPFAM" id="SSF81606">
    <property type="entry name" value="PP2C-like"/>
    <property type="match status" value="1"/>
</dbReference>
<evidence type="ECO:0000313" key="3">
    <source>
        <dbReference type="EMBL" id="PEG55217.1"/>
    </source>
</evidence>
<feature type="region of interest" description="Disordered" evidence="1">
    <location>
        <begin position="267"/>
        <end position="294"/>
    </location>
</feature>
<protein>
    <submittedName>
        <fullName evidence="3">Protein phosphatase 2C domain-containing protein</fullName>
    </submittedName>
</protein>
<feature type="domain" description="PPM-type phosphatase" evidence="2">
    <location>
        <begin position="23"/>
        <end position="237"/>
    </location>
</feature>
<dbReference type="Gene3D" id="3.60.40.10">
    <property type="entry name" value="PPM-type phosphatase domain"/>
    <property type="match status" value="1"/>
</dbReference>
<reference evidence="3 4" key="1">
    <citation type="submission" date="2017-10" db="EMBL/GenBank/DDBJ databases">
        <title>The new phylogeny of genus Mycobacterium.</title>
        <authorList>
            <person name="Tortoli E."/>
            <person name="Trovato A."/>
            <person name="Cirillo D.M."/>
        </authorList>
    </citation>
    <scope>NUCLEOTIDE SEQUENCE [LARGE SCALE GENOMIC DNA]</scope>
    <source>
        <strain evidence="3 4">IP141170001</strain>
    </source>
</reference>
<dbReference type="RefSeq" id="WP_079244090.1">
    <property type="nucleotide sequence ID" value="NZ_BAAATC010000004.1"/>
</dbReference>
<name>A0A2A7NXY2_9MYCO</name>